<dbReference type="PROSITE" id="PS51898">
    <property type="entry name" value="TYR_RECOMBINASE"/>
    <property type="match status" value="1"/>
</dbReference>
<dbReference type="InterPro" id="IPR013762">
    <property type="entry name" value="Integrase-like_cat_sf"/>
</dbReference>
<dbReference type="GO" id="GO:0006310">
    <property type="term" value="P:DNA recombination"/>
    <property type="evidence" value="ECO:0007669"/>
    <property type="project" value="UniProtKB-KW"/>
</dbReference>
<dbReference type="InterPro" id="IPR004107">
    <property type="entry name" value="Integrase_SAM-like_N"/>
</dbReference>
<comment type="function">
    <text evidence="9">Integrase is necessary for integration of the phage into the host genome by site-specific recombination. In conjunction with excisionase, integrase is also necessary for excision of the prophage from the host genome.</text>
</comment>
<feature type="domain" description="Tyr recombinase" evidence="10">
    <location>
        <begin position="152"/>
        <end position="353"/>
    </location>
</feature>
<evidence type="ECO:0000256" key="5">
    <source>
        <dbReference type="ARBA" id="ARBA00023125"/>
    </source>
</evidence>
<keyword evidence="3" id="KW-0808">Transferase</keyword>
<protein>
    <recommendedName>
        <fullName evidence="2">Integrase</fullName>
    </recommendedName>
</protein>
<dbReference type="GO" id="GO:0075713">
    <property type="term" value="P:establishment of integrated proviral latency"/>
    <property type="evidence" value="ECO:0007669"/>
    <property type="project" value="UniProtKB-KW"/>
</dbReference>
<dbReference type="GO" id="GO:0015074">
    <property type="term" value="P:DNA integration"/>
    <property type="evidence" value="ECO:0007669"/>
    <property type="project" value="UniProtKB-KW"/>
</dbReference>
<evidence type="ECO:0000256" key="1">
    <source>
        <dbReference type="ARBA" id="ARBA00008857"/>
    </source>
</evidence>
<evidence type="ECO:0000256" key="9">
    <source>
        <dbReference type="ARBA" id="ARBA00049605"/>
    </source>
</evidence>
<dbReference type="InterPro" id="IPR050808">
    <property type="entry name" value="Phage_Integrase"/>
</dbReference>
<name>A0A8S5N4D9_9CAUD</name>
<dbReference type="PANTHER" id="PTHR30629:SF2">
    <property type="entry name" value="PROPHAGE INTEGRASE INTS-RELATED"/>
    <property type="match status" value="1"/>
</dbReference>
<evidence type="ECO:0000256" key="8">
    <source>
        <dbReference type="ARBA" id="ARBA00023296"/>
    </source>
</evidence>
<keyword evidence="5" id="KW-0238">DNA-binding</keyword>
<evidence type="ECO:0000313" key="11">
    <source>
        <dbReference type="EMBL" id="DAD89175.1"/>
    </source>
</evidence>
<reference evidence="11" key="1">
    <citation type="journal article" date="2021" name="Proc. Natl. Acad. Sci. U.S.A.">
        <title>A Catalog of Tens of Thousands of Viruses from Human Metagenomes Reveals Hidden Associations with Chronic Diseases.</title>
        <authorList>
            <person name="Tisza M.J."/>
            <person name="Buck C.B."/>
        </authorList>
    </citation>
    <scope>NUCLEOTIDE SEQUENCE</scope>
    <source>
        <strain evidence="11">Ct5Px37</strain>
    </source>
</reference>
<evidence type="ECO:0000256" key="6">
    <source>
        <dbReference type="ARBA" id="ARBA00023172"/>
    </source>
</evidence>
<proteinExistence type="inferred from homology"/>
<evidence type="ECO:0000256" key="3">
    <source>
        <dbReference type="ARBA" id="ARBA00022679"/>
    </source>
</evidence>
<dbReference type="PANTHER" id="PTHR30629">
    <property type="entry name" value="PROPHAGE INTEGRASE"/>
    <property type="match status" value="1"/>
</dbReference>
<evidence type="ECO:0000256" key="2">
    <source>
        <dbReference type="ARBA" id="ARBA00016082"/>
    </source>
</evidence>
<dbReference type="Pfam" id="PF00589">
    <property type="entry name" value="Phage_integrase"/>
    <property type="match status" value="1"/>
</dbReference>
<dbReference type="GO" id="GO:0046718">
    <property type="term" value="P:symbiont entry into host cell"/>
    <property type="evidence" value="ECO:0007669"/>
    <property type="project" value="UniProtKB-KW"/>
</dbReference>
<dbReference type="InterPro" id="IPR011010">
    <property type="entry name" value="DNA_brk_join_enz"/>
</dbReference>
<dbReference type="GO" id="GO:0016740">
    <property type="term" value="F:transferase activity"/>
    <property type="evidence" value="ECO:0007669"/>
    <property type="project" value="UniProtKB-KW"/>
</dbReference>
<dbReference type="GO" id="GO:0044826">
    <property type="term" value="P:viral genome integration into host DNA"/>
    <property type="evidence" value="ECO:0007669"/>
    <property type="project" value="UniProtKB-KW"/>
</dbReference>
<keyword evidence="7" id="KW-1179">Viral genome integration</keyword>
<evidence type="ECO:0000256" key="4">
    <source>
        <dbReference type="ARBA" id="ARBA00022908"/>
    </source>
</evidence>
<dbReference type="SUPFAM" id="SSF56349">
    <property type="entry name" value="DNA breaking-rejoining enzymes"/>
    <property type="match status" value="1"/>
</dbReference>
<dbReference type="GO" id="GO:0003677">
    <property type="term" value="F:DNA binding"/>
    <property type="evidence" value="ECO:0007669"/>
    <property type="project" value="UniProtKB-KW"/>
</dbReference>
<keyword evidence="6" id="KW-0233">DNA recombination</keyword>
<dbReference type="EMBL" id="BK015055">
    <property type="protein sequence ID" value="DAD89175.1"/>
    <property type="molecule type" value="Genomic_DNA"/>
</dbReference>
<dbReference type="InterPro" id="IPR002104">
    <property type="entry name" value="Integrase_catalytic"/>
</dbReference>
<sequence length="375" mass="42106">MAESKQLRTTVWYDGKSYTVRGHNKRELAQNKRKKLAQLERDGIVIDSTVTVERWGAKWLKAYCEPSMGVGSYNNYRGIMNNQIIPVIGSLKLKDVRPIHCQQVLNAQKGRSASFLGKVRGTLYRMFKSAVREHLIPYNPAEELDLPASTSGSRRAITPEERKHILRLAETHRSGLYIKLMLYCGLRPGECIPLQWCDLDLDAGFLHVTKALKKGSEEVGPPKSESGSRKIPIPDIFLADLRSIYPGDPFAYLITQPTTGKIHTRSSIRSYWNNFLRALDIQMGATVYRNQIIIHAVADDLVPYCLRHTYGTDLQDAGVPINVAKYLMGHSDISVTANIYTATTDDAIESARQQINNKSSMSVPMSAAKERLKKA</sequence>
<dbReference type="CDD" id="cd01189">
    <property type="entry name" value="INT_ICEBs1_C_like"/>
    <property type="match status" value="1"/>
</dbReference>
<dbReference type="Pfam" id="PF14659">
    <property type="entry name" value="Phage_int_SAM_3"/>
    <property type="match status" value="1"/>
</dbReference>
<organism evidence="11">
    <name type="scientific">Siphoviridae sp. ct5Px37</name>
    <dbReference type="NCBI Taxonomy" id="2826293"/>
    <lineage>
        <taxon>Viruses</taxon>
        <taxon>Duplodnaviria</taxon>
        <taxon>Heunggongvirae</taxon>
        <taxon>Uroviricota</taxon>
        <taxon>Caudoviricetes</taxon>
    </lineage>
</organism>
<accession>A0A8S5N4D9</accession>
<dbReference type="InterPro" id="IPR010998">
    <property type="entry name" value="Integrase_recombinase_N"/>
</dbReference>
<evidence type="ECO:0000256" key="7">
    <source>
        <dbReference type="ARBA" id="ARBA00023195"/>
    </source>
</evidence>
<dbReference type="Gene3D" id="1.10.150.130">
    <property type="match status" value="1"/>
</dbReference>
<keyword evidence="8" id="KW-1160">Virus entry into host cell</keyword>
<dbReference type="Gene3D" id="1.10.443.10">
    <property type="entry name" value="Intergrase catalytic core"/>
    <property type="match status" value="1"/>
</dbReference>
<comment type="similarity">
    <text evidence="1">Belongs to the 'phage' integrase family.</text>
</comment>
<keyword evidence="4" id="KW-0229">DNA integration</keyword>
<evidence type="ECO:0000259" key="10">
    <source>
        <dbReference type="PROSITE" id="PS51898"/>
    </source>
</evidence>